<accession>A0ABW3BM76</accession>
<proteinExistence type="predicted"/>
<protein>
    <submittedName>
        <fullName evidence="5">TIGR04222 domain-containing membrane protein</fullName>
    </submittedName>
</protein>
<feature type="domain" description="AAA C-terminal" evidence="4">
    <location>
        <begin position="115"/>
        <end position="182"/>
    </location>
</feature>
<gene>
    <name evidence="5" type="ORF">ACFQZU_20365</name>
</gene>
<keyword evidence="2" id="KW-0067">ATP-binding</keyword>
<dbReference type="PANTHER" id="PTHR13779">
    <property type="entry name" value="WERNER HELICASE-INTERACTING PROTEIN 1 FAMILY MEMBER"/>
    <property type="match status" value="1"/>
</dbReference>
<dbReference type="InterPro" id="IPR051314">
    <property type="entry name" value="AAA_ATPase_RarA/MGS1/WRNIP1"/>
</dbReference>
<dbReference type="Pfam" id="PF12002">
    <property type="entry name" value="MgsA_C"/>
    <property type="match status" value="1"/>
</dbReference>
<dbReference type="InterPro" id="IPR032423">
    <property type="entry name" value="AAA_assoc_2"/>
</dbReference>
<dbReference type="Gene3D" id="1.20.272.10">
    <property type="match status" value="1"/>
</dbReference>
<dbReference type="Pfam" id="PF16193">
    <property type="entry name" value="AAA_assoc_2"/>
    <property type="match status" value="1"/>
</dbReference>
<evidence type="ECO:0000313" key="5">
    <source>
        <dbReference type="EMBL" id="MFD0803653.1"/>
    </source>
</evidence>
<comment type="caution">
    <text evidence="5">The sequence shown here is derived from an EMBL/GenBank/DDBJ whole genome shotgun (WGS) entry which is preliminary data.</text>
</comment>
<dbReference type="InterPro" id="IPR026467">
    <property type="entry name" value="Ser/Gly_Cys_C_dom"/>
</dbReference>
<keyword evidence="6" id="KW-1185">Reference proteome</keyword>
<dbReference type="PANTHER" id="PTHR13779:SF7">
    <property type="entry name" value="ATPASE WRNIP1"/>
    <property type="match status" value="1"/>
</dbReference>
<evidence type="ECO:0000256" key="2">
    <source>
        <dbReference type="ARBA" id="ARBA00022840"/>
    </source>
</evidence>
<dbReference type="EMBL" id="JBHTHR010001033">
    <property type="protein sequence ID" value="MFD0803653.1"/>
    <property type="molecule type" value="Genomic_DNA"/>
</dbReference>
<name>A0ABW3BM76_9ACTN</name>
<evidence type="ECO:0000313" key="6">
    <source>
        <dbReference type="Proteomes" id="UP001596956"/>
    </source>
</evidence>
<keyword evidence="1" id="KW-0547">Nucleotide-binding</keyword>
<sequence length="367" mass="39162">MVAGIVLATTLGYLAVAACYITTRWAYARIRRHGPQRPPVGPGDLGPFDLAMLAGGRHRMGEVALAELYLSGRAIARGHGLVSRPHQAEQHPARLSAVPFARLLDVRLDSSRPIAADQLVRLAGGDARRSLTYLEAAALVAGERTEIAVADIERAVDRHAVRYDRTGDQHYDVISAFVKSMRGSDPDAALHYLARMIEAGEDPRFIARRIVVHASEDVGLADPTALQAAVAAAQAVELIGLPEARINLAQAVVHIALAPKSNAVIAGIDAAISDVRQGRAGPVPSHLRDAHYKGARDLGHGAGYEYAHNHPGGVAAQQYAPDPLVGREYYLPTTHGAERRFGEVLQRIKGVLRGEAGGGQDTPPADR</sequence>
<dbReference type="Gene3D" id="1.10.3710.10">
    <property type="entry name" value="DNA polymerase III clamp loader subunits, C-terminal domain"/>
    <property type="match status" value="1"/>
</dbReference>
<evidence type="ECO:0000256" key="1">
    <source>
        <dbReference type="ARBA" id="ARBA00022741"/>
    </source>
</evidence>
<dbReference type="Proteomes" id="UP001596956">
    <property type="component" value="Unassembled WGS sequence"/>
</dbReference>
<dbReference type="NCBIfam" id="TIGR04222">
    <property type="entry name" value="near_uncomplex"/>
    <property type="match status" value="1"/>
</dbReference>
<dbReference type="InterPro" id="IPR021886">
    <property type="entry name" value="MgsA_C"/>
</dbReference>
<evidence type="ECO:0000259" key="4">
    <source>
        <dbReference type="Pfam" id="PF16193"/>
    </source>
</evidence>
<organism evidence="5 6">
    <name type="scientific">Streptomonospora algeriensis</name>
    <dbReference type="NCBI Taxonomy" id="995084"/>
    <lineage>
        <taxon>Bacteria</taxon>
        <taxon>Bacillati</taxon>
        <taxon>Actinomycetota</taxon>
        <taxon>Actinomycetes</taxon>
        <taxon>Streptosporangiales</taxon>
        <taxon>Nocardiopsidaceae</taxon>
        <taxon>Streptomonospora</taxon>
    </lineage>
</organism>
<dbReference type="SUPFAM" id="SSF48019">
    <property type="entry name" value="post-AAA+ oligomerization domain-like"/>
    <property type="match status" value="1"/>
</dbReference>
<dbReference type="InterPro" id="IPR008921">
    <property type="entry name" value="DNA_pol3_clamp-load_cplx_C"/>
</dbReference>
<evidence type="ECO:0000259" key="3">
    <source>
        <dbReference type="Pfam" id="PF12002"/>
    </source>
</evidence>
<reference evidence="6" key="1">
    <citation type="journal article" date="2019" name="Int. J. Syst. Evol. Microbiol.">
        <title>The Global Catalogue of Microorganisms (GCM) 10K type strain sequencing project: providing services to taxonomists for standard genome sequencing and annotation.</title>
        <authorList>
            <consortium name="The Broad Institute Genomics Platform"/>
            <consortium name="The Broad Institute Genome Sequencing Center for Infectious Disease"/>
            <person name="Wu L."/>
            <person name="Ma J."/>
        </authorList>
    </citation>
    <scope>NUCLEOTIDE SEQUENCE [LARGE SCALE GENOMIC DNA]</scope>
    <source>
        <strain evidence="6">CCUG 63369</strain>
    </source>
</reference>
<dbReference type="CDD" id="cd18139">
    <property type="entry name" value="HLD_clamp_RarA"/>
    <property type="match status" value="1"/>
</dbReference>
<feature type="domain" description="MgsA AAA+ ATPase C-terminal" evidence="3">
    <location>
        <begin position="183"/>
        <end position="348"/>
    </location>
</feature>